<dbReference type="RefSeq" id="WP_087457285.1">
    <property type="nucleotide sequence ID" value="NZ_CP021434.1"/>
</dbReference>
<comment type="subcellular location">
    <subcellularLocation>
        <location evidence="1">Cell membrane</location>
    </subcellularLocation>
</comment>
<dbReference type="CDD" id="cd06225">
    <property type="entry name" value="HAMP"/>
    <property type="match status" value="1"/>
</dbReference>
<dbReference type="EMBL" id="CP021434">
    <property type="protein sequence ID" value="ARU61916.1"/>
    <property type="molecule type" value="Genomic_DNA"/>
</dbReference>
<sequence>MRQSITAKILVTILSTLIVPLSIAGFWFYFDLQNSLKTIESERGVSNLTAAHQMFDFIGSQMSSNAKTNAYWEEHHTAIAEGDTAFLEDSVLSVIDVVVSLSSVYVADLDGEVLAKQEHQPLNLDSQLPKMIEQMGKEMSLTGLVRSERGLQMVTLSKVTNEEGTAQPNGVLMFTRDVNEKFLETVQEVNKTDITVFDGEKVVSTNSAFDQSTAAALAQQVKGSAEPQVLSTASKQGQHTESADQLLDIYGQPIGFLATETISQTGAQLREKLLFTAAVAGVLLLGIGGLLAVLFYNSLSRPLRRIGGEMARVASGDLTNSKEAVLLTGSKRQDEIGEITQAFLAMRDGLRTLVQGVHEGSYHLSENSREFAASTEEARGSLQMIAASAEDIRSLVDRTFERVGEAAGHLDTLSDQAQMISGHAETAVNAAGQMKAAAGDGQQLVDRSIGTMGEISQSSQESEQKVLALQSVAEEIILMVDRIKAVSKQTGMLALNASIEAARAGEHGRGFAIVASEVGKLSDQTRVTTEEIEVLVERIKHSVLDVGETTGLLRHRLADGVDAVQATGSAFAEILRHIGAVEGQIAQIRREAGKQETITETGAEAVFGVKEMASEMVASVEETTAATEEMVAMVHTIAENSNSLADLAEELQENAGKFKM</sequence>
<evidence type="ECO:0000256" key="7">
    <source>
        <dbReference type="SAM" id="Phobius"/>
    </source>
</evidence>
<evidence type="ECO:0000256" key="5">
    <source>
        <dbReference type="ARBA" id="ARBA00029447"/>
    </source>
</evidence>
<dbReference type="PANTHER" id="PTHR32089:SF112">
    <property type="entry name" value="LYSOZYME-LIKE PROTEIN-RELATED"/>
    <property type="match status" value="1"/>
</dbReference>
<keyword evidence="11" id="KW-1185">Reference proteome</keyword>
<dbReference type="Pfam" id="PF05228">
    <property type="entry name" value="CHASE4"/>
    <property type="match status" value="1"/>
</dbReference>
<dbReference type="PROSITE" id="PS50885">
    <property type="entry name" value="HAMP"/>
    <property type="match status" value="1"/>
</dbReference>
<evidence type="ECO:0000313" key="11">
    <source>
        <dbReference type="Proteomes" id="UP000195437"/>
    </source>
</evidence>
<comment type="similarity">
    <text evidence="5">Belongs to the methyl-accepting chemotaxis (MCP) protein family.</text>
</comment>
<organism evidence="10 11">
    <name type="scientific">Tumebacillus avium</name>
    <dbReference type="NCBI Taxonomy" id="1903704"/>
    <lineage>
        <taxon>Bacteria</taxon>
        <taxon>Bacillati</taxon>
        <taxon>Bacillota</taxon>
        <taxon>Bacilli</taxon>
        <taxon>Bacillales</taxon>
        <taxon>Alicyclobacillaceae</taxon>
        <taxon>Tumebacillus</taxon>
    </lineage>
</organism>
<dbReference type="InterPro" id="IPR003660">
    <property type="entry name" value="HAMP_dom"/>
</dbReference>
<feature type="transmembrane region" description="Helical" evidence="7">
    <location>
        <begin position="273"/>
        <end position="296"/>
    </location>
</feature>
<keyword evidence="7" id="KW-0812">Transmembrane</keyword>
<keyword evidence="4 6" id="KW-0807">Transducer</keyword>
<gene>
    <name evidence="10" type="ORF">CBW65_13395</name>
</gene>
<feature type="domain" description="HAMP" evidence="9">
    <location>
        <begin position="297"/>
        <end position="355"/>
    </location>
</feature>
<dbReference type="KEGG" id="tum:CBW65_13395"/>
<evidence type="ECO:0008006" key="12">
    <source>
        <dbReference type="Google" id="ProtNLM"/>
    </source>
</evidence>
<dbReference type="PROSITE" id="PS50111">
    <property type="entry name" value="CHEMOTAXIS_TRANSDUC_2"/>
    <property type="match status" value="1"/>
</dbReference>
<proteinExistence type="inferred from homology"/>
<evidence type="ECO:0000256" key="3">
    <source>
        <dbReference type="ARBA" id="ARBA00023136"/>
    </source>
</evidence>
<evidence type="ECO:0000259" key="9">
    <source>
        <dbReference type="PROSITE" id="PS50885"/>
    </source>
</evidence>
<reference evidence="11" key="1">
    <citation type="submission" date="2017-05" db="EMBL/GenBank/DDBJ databases">
        <authorList>
            <person name="Sung H."/>
        </authorList>
    </citation>
    <scope>NUCLEOTIDE SEQUENCE [LARGE SCALE GENOMIC DNA]</scope>
    <source>
        <strain evidence="11">AR23208</strain>
    </source>
</reference>
<feature type="domain" description="Methyl-accepting transducer" evidence="8">
    <location>
        <begin position="374"/>
        <end position="610"/>
    </location>
</feature>
<evidence type="ECO:0000256" key="2">
    <source>
        <dbReference type="ARBA" id="ARBA00022475"/>
    </source>
</evidence>
<dbReference type="InterPro" id="IPR007892">
    <property type="entry name" value="CHASE4"/>
</dbReference>
<evidence type="ECO:0000256" key="6">
    <source>
        <dbReference type="PROSITE-ProRule" id="PRU00284"/>
    </source>
</evidence>
<dbReference type="InterPro" id="IPR004089">
    <property type="entry name" value="MCPsignal_dom"/>
</dbReference>
<name>A0A1Y0IQ05_9BACL</name>
<dbReference type="Pfam" id="PF00015">
    <property type="entry name" value="MCPsignal"/>
    <property type="match status" value="1"/>
</dbReference>
<dbReference type="PANTHER" id="PTHR32089">
    <property type="entry name" value="METHYL-ACCEPTING CHEMOTAXIS PROTEIN MCPB"/>
    <property type="match status" value="1"/>
</dbReference>
<keyword evidence="7" id="KW-1133">Transmembrane helix</keyword>
<dbReference type="SMART" id="SM00283">
    <property type="entry name" value="MA"/>
    <property type="match status" value="1"/>
</dbReference>
<dbReference type="OrthoDB" id="2379189at2"/>
<dbReference type="Gene3D" id="6.10.340.10">
    <property type="match status" value="1"/>
</dbReference>
<dbReference type="Gene3D" id="1.10.287.950">
    <property type="entry name" value="Methyl-accepting chemotaxis protein"/>
    <property type="match status" value="1"/>
</dbReference>
<evidence type="ECO:0000313" key="10">
    <source>
        <dbReference type="EMBL" id="ARU61916.1"/>
    </source>
</evidence>
<protein>
    <recommendedName>
        <fullName evidence="12">Methyl-accepting chemotaxis protein</fullName>
    </recommendedName>
</protein>
<evidence type="ECO:0000256" key="1">
    <source>
        <dbReference type="ARBA" id="ARBA00004236"/>
    </source>
</evidence>
<dbReference type="Pfam" id="PF00672">
    <property type="entry name" value="HAMP"/>
    <property type="match status" value="1"/>
</dbReference>
<dbReference type="Proteomes" id="UP000195437">
    <property type="component" value="Chromosome"/>
</dbReference>
<dbReference type="AlphaFoldDB" id="A0A1Y0IQ05"/>
<keyword evidence="3 7" id="KW-0472">Membrane</keyword>
<dbReference type="GO" id="GO:0007165">
    <property type="term" value="P:signal transduction"/>
    <property type="evidence" value="ECO:0007669"/>
    <property type="project" value="UniProtKB-KW"/>
</dbReference>
<feature type="transmembrane region" description="Helical" evidence="7">
    <location>
        <begin position="9"/>
        <end position="30"/>
    </location>
</feature>
<keyword evidence="2" id="KW-1003">Cell membrane</keyword>
<dbReference type="GO" id="GO:0005886">
    <property type="term" value="C:plasma membrane"/>
    <property type="evidence" value="ECO:0007669"/>
    <property type="project" value="UniProtKB-SubCell"/>
</dbReference>
<evidence type="ECO:0000259" key="8">
    <source>
        <dbReference type="PROSITE" id="PS50111"/>
    </source>
</evidence>
<dbReference type="SUPFAM" id="SSF58104">
    <property type="entry name" value="Methyl-accepting chemotaxis protein (MCP) signaling domain"/>
    <property type="match status" value="1"/>
</dbReference>
<evidence type="ECO:0000256" key="4">
    <source>
        <dbReference type="ARBA" id="ARBA00023224"/>
    </source>
</evidence>
<accession>A0A1Y0IQ05</accession>
<dbReference type="SMART" id="SM00304">
    <property type="entry name" value="HAMP"/>
    <property type="match status" value="1"/>
</dbReference>